<comment type="catalytic activity">
    <reaction evidence="10">
        <text>L-tyrosine + O2 = L-dopaquinone + H2O</text>
        <dbReference type="Rhea" id="RHEA:18117"/>
        <dbReference type="ChEBI" id="CHEBI:15377"/>
        <dbReference type="ChEBI" id="CHEBI:15379"/>
        <dbReference type="ChEBI" id="CHEBI:57924"/>
        <dbReference type="ChEBI" id="CHEBI:58315"/>
        <dbReference type="EC" id="1.14.18.1"/>
    </reaction>
</comment>
<dbReference type="Pfam" id="PF00264">
    <property type="entry name" value="Tyrosinase"/>
    <property type="match status" value="1"/>
</dbReference>
<evidence type="ECO:0000259" key="13">
    <source>
        <dbReference type="PROSITE" id="PS00497"/>
    </source>
</evidence>
<evidence type="ECO:0000313" key="15">
    <source>
        <dbReference type="EMBL" id="KAK6508807.1"/>
    </source>
</evidence>
<comment type="cofactor">
    <cofactor evidence="1">
        <name>Cu(2+)</name>
        <dbReference type="ChEBI" id="CHEBI:29036"/>
    </cofactor>
</comment>
<evidence type="ECO:0000256" key="3">
    <source>
        <dbReference type="ARBA" id="ARBA00011906"/>
    </source>
</evidence>
<evidence type="ECO:0000256" key="11">
    <source>
        <dbReference type="SAM" id="MobiDB-lite"/>
    </source>
</evidence>
<dbReference type="InterPro" id="IPR041640">
    <property type="entry name" value="Tyrosinase_C"/>
</dbReference>
<evidence type="ECO:0000259" key="14">
    <source>
        <dbReference type="PROSITE" id="PS00498"/>
    </source>
</evidence>
<dbReference type="Gene3D" id="2.60.310.20">
    <property type="match status" value="1"/>
</dbReference>
<protein>
    <recommendedName>
        <fullName evidence="3">tyrosinase</fullName>
        <ecNumber evidence="3">1.14.18.1</ecNumber>
    </recommendedName>
</protein>
<comment type="similarity">
    <text evidence="2">Belongs to the tyrosinase family.</text>
</comment>
<evidence type="ECO:0000256" key="7">
    <source>
        <dbReference type="ARBA" id="ARBA00023033"/>
    </source>
</evidence>
<name>A0AAV9WIJ7_9PEZI</name>
<dbReference type="PROSITE" id="PS00497">
    <property type="entry name" value="TYROSINASE_1"/>
    <property type="match status" value="1"/>
</dbReference>
<proteinExistence type="inferred from homology"/>
<dbReference type="Pfam" id="PF18132">
    <property type="entry name" value="Tyrosinase_C"/>
    <property type="match status" value="1"/>
</dbReference>
<feature type="region of interest" description="Disordered" evidence="11">
    <location>
        <begin position="497"/>
        <end position="516"/>
    </location>
</feature>
<keyword evidence="16" id="KW-1185">Reference proteome</keyword>
<keyword evidence="5" id="KW-0560">Oxidoreductase</keyword>
<feature type="compositionally biased region" description="Low complexity" evidence="11">
    <location>
        <begin position="688"/>
        <end position="713"/>
    </location>
</feature>
<evidence type="ECO:0000256" key="10">
    <source>
        <dbReference type="ARBA" id="ARBA00048881"/>
    </source>
</evidence>
<accession>A0AAV9WIJ7</accession>
<evidence type="ECO:0000256" key="12">
    <source>
        <dbReference type="SAM" id="SignalP"/>
    </source>
</evidence>
<comment type="catalytic activity">
    <reaction evidence="9">
        <text>2 L-dopa + O2 = 2 L-dopaquinone + 2 H2O</text>
        <dbReference type="Rhea" id="RHEA:34287"/>
        <dbReference type="ChEBI" id="CHEBI:15377"/>
        <dbReference type="ChEBI" id="CHEBI:15379"/>
        <dbReference type="ChEBI" id="CHEBI:57504"/>
        <dbReference type="ChEBI" id="CHEBI:57924"/>
        <dbReference type="EC" id="1.14.18.1"/>
    </reaction>
</comment>
<evidence type="ECO:0000256" key="9">
    <source>
        <dbReference type="ARBA" id="ARBA00048233"/>
    </source>
</evidence>
<keyword evidence="6" id="KW-0186">Copper</keyword>
<gene>
    <name evidence="15" type="ORF">TWF481_003576</name>
</gene>
<feature type="domain" description="Tyrosinase copper-binding" evidence="13">
    <location>
        <begin position="168"/>
        <end position="185"/>
    </location>
</feature>
<dbReference type="InterPro" id="IPR050316">
    <property type="entry name" value="Tyrosinase/Hemocyanin"/>
</dbReference>
<dbReference type="Proteomes" id="UP001370758">
    <property type="component" value="Unassembled WGS sequence"/>
</dbReference>
<dbReference type="EMBL" id="JAVHJL010000002">
    <property type="protein sequence ID" value="KAK6508808.1"/>
    <property type="molecule type" value="Genomic_DNA"/>
</dbReference>
<feature type="domain" description="Tyrosinase copper-binding" evidence="14">
    <location>
        <begin position="390"/>
        <end position="401"/>
    </location>
</feature>
<dbReference type="GO" id="GO:0046872">
    <property type="term" value="F:metal ion binding"/>
    <property type="evidence" value="ECO:0007669"/>
    <property type="project" value="UniProtKB-KW"/>
</dbReference>
<dbReference type="PANTHER" id="PTHR11474">
    <property type="entry name" value="TYROSINASE FAMILY MEMBER"/>
    <property type="match status" value="1"/>
</dbReference>
<organism evidence="15 16">
    <name type="scientific">Arthrobotrys musiformis</name>
    <dbReference type="NCBI Taxonomy" id="47236"/>
    <lineage>
        <taxon>Eukaryota</taxon>
        <taxon>Fungi</taxon>
        <taxon>Dikarya</taxon>
        <taxon>Ascomycota</taxon>
        <taxon>Pezizomycotina</taxon>
        <taxon>Orbiliomycetes</taxon>
        <taxon>Orbiliales</taxon>
        <taxon>Orbiliaceae</taxon>
        <taxon>Arthrobotrys</taxon>
    </lineage>
</organism>
<feature type="signal peptide" evidence="12">
    <location>
        <begin position="1"/>
        <end position="20"/>
    </location>
</feature>
<evidence type="ECO:0000256" key="4">
    <source>
        <dbReference type="ARBA" id="ARBA00022723"/>
    </source>
</evidence>
<dbReference type="InterPro" id="IPR008922">
    <property type="entry name" value="Di-copper_centre_dom_sf"/>
</dbReference>
<dbReference type="PROSITE" id="PS00498">
    <property type="entry name" value="TYROSINASE_2"/>
    <property type="match status" value="1"/>
</dbReference>
<dbReference type="GO" id="GO:0004503">
    <property type="term" value="F:tyrosinase activity"/>
    <property type="evidence" value="ECO:0007669"/>
    <property type="project" value="UniProtKB-EC"/>
</dbReference>
<dbReference type="EMBL" id="JAVHJL010000002">
    <property type="protein sequence ID" value="KAK6508807.1"/>
    <property type="molecule type" value="Genomic_DNA"/>
</dbReference>
<dbReference type="AlphaFoldDB" id="A0AAV9WIJ7"/>
<dbReference type="SUPFAM" id="SSF48056">
    <property type="entry name" value="Di-copper centre-containing domain"/>
    <property type="match status" value="1"/>
</dbReference>
<evidence type="ECO:0000256" key="5">
    <source>
        <dbReference type="ARBA" id="ARBA00023002"/>
    </source>
</evidence>
<dbReference type="GO" id="GO:0042438">
    <property type="term" value="P:melanin biosynthetic process"/>
    <property type="evidence" value="ECO:0007669"/>
    <property type="project" value="UniProtKB-KW"/>
</dbReference>
<dbReference type="PANTHER" id="PTHR11474:SF76">
    <property type="entry name" value="SHKT DOMAIN-CONTAINING PROTEIN"/>
    <property type="match status" value="1"/>
</dbReference>
<evidence type="ECO:0000256" key="2">
    <source>
        <dbReference type="ARBA" id="ARBA00009928"/>
    </source>
</evidence>
<feature type="region of interest" description="Disordered" evidence="11">
    <location>
        <begin position="687"/>
        <end position="769"/>
    </location>
</feature>
<evidence type="ECO:0000256" key="6">
    <source>
        <dbReference type="ARBA" id="ARBA00023008"/>
    </source>
</evidence>
<sequence length="769" mass="85927">MKVSTLVSVALATTAQLAYAAPFAMPGMDQGFEFDFSPIEMRGIPELEEKLLSKRTTGAADVGKATTNGFISKIADGNDEKTKKMVIRREIRALYDYRVTGDTTNGRVYDLFIIALRKTMIRDPKDKNSWWQIAGVHGRPFVAWNNRGPSNPKTGLLQAYTNTGYCTHGSTLFPTWHRPYLAYLEEVLWYTAYVEIQNEKNKAEKAKWELALAQLRLPYWDWALENADLPPSLRNSKHTFRFYPGRAKADWPQWENPLYTFRFQSGTYNSGTNFGNDRFRNWVRTLKHPKSEDRGVGDNIGETRDQLRQNGDNIRQQVHELLLRSLPVDGNGNIREPSKVNTASDPARWGAFSNRVGNNAASVESIHDGIHVWVGGSLGHMTSVPYSSFDPIFFLHHCNVDRIFAIWQAINPNSYVTQQQNGGGTYGVDWRRTDTVDSYLEPWLSKTGARMNSTTIRNTAYFGYGYPEVPTHSYLTNASGLRKYAMKQVNDLYSGKVSTSSKRKRDSYGTDETEGLDNSVVNNQYYEWRVDVATDRSALNGSYSVHFFLGKPDRDYKKWTSQKEFVGDYVVFTHNMETPAGVDPSTINTEITGSVPLTDSMVNAFSNTNLSSLNPQDAIPFLIRNLRWRVTDSTGTPVKARNVKGLKVSVSISHTTLPTDNIPWTQYGEWTFLTEIARRIGKDGGPDKIGIPDLTSTSTTALPTTTEAPAYATDLPTLVTSATEEPTSEASVPTEAPTSAAEDFELPTSTSAEVVESTTSADASSPTED</sequence>
<feature type="compositionally biased region" description="Low complexity" evidence="11">
    <location>
        <begin position="748"/>
        <end position="761"/>
    </location>
</feature>
<evidence type="ECO:0000256" key="1">
    <source>
        <dbReference type="ARBA" id="ARBA00001973"/>
    </source>
</evidence>
<keyword evidence="8" id="KW-0470">Melanin biosynthesis</keyword>
<dbReference type="Gene3D" id="1.10.1280.10">
    <property type="entry name" value="Di-copper center containing domain from catechol oxidase"/>
    <property type="match status" value="1"/>
</dbReference>
<dbReference type="EC" id="1.14.18.1" evidence="3"/>
<keyword evidence="4" id="KW-0479">Metal-binding</keyword>
<keyword evidence="7" id="KW-0503">Monooxygenase</keyword>
<dbReference type="PRINTS" id="PR00092">
    <property type="entry name" value="TYROSINASE"/>
</dbReference>
<reference evidence="15 16" key="1">
    <citation type="submission" date="2023-08" db="EMBL/GenBank/DDBJ databases">
        <authorList>
            <person name="Palmer J.M."/>
        </authorList>
    </citation>
    <scope>NUCLEOTIDE SEQUENCE [LARGE SCALE GENOMIC DNA]</scope>
    <source>
        <strain evidence="15 16">TWF481</strain>
    </source>
</reference>
<evidence type="ECO:0000313" key="16">
    <source>
        <dbReference type="Proteomes" id="UP001370758"/>
    </source>
</evidence>
<feature type="compositionally biased region" description="Polar residues" evidence="11">
    <location>
        <begin position="718"/>
        <end position="731"/>
    </location>
</feature>
<dbReference type="InterPro" id="IPR002227">
    <property type="entry name" value="Tyrosinase_Cu-bd"/>
</dbReference>
<evidence type="ECO:0000256" key="8">
    <source>
        <dbReference type="ARBA" id="ARBA00023101"/>
    </source>
</evidence>
<keyword evidence="12" id="KW-0732">Signal</keyword>
<comment type="caution">
    <text evidence="15">The sequence shown here is derived from an EMBL/GenBank/DDBJ whole genome shotgun (WGS) entry which is preliminary data.</text>
</comment>
<feature type="chain" id="PRO_5044716755" description="tyrosinase" evidence="12">
    <location>
        <begin position="21"/>
        <end position="769"/>
    </location>
</feature>